<feature type="non-terminal residue" evidence="3">
    <location>
        <position position="1"/>
    </location>
</feature>
<evidence type="ECO:0000313" key="3">
    <source>
        <dbReference type="EMBL" id="CAK0825788.1"/>
    </source>
</evidence>
<keyword evidence="2" id="KW-0812">Transmembrane</keyword>
<keyword evidence="2" id="KW-1133">Transmembrane helix</keyword>
<sequence length="290" mass="29985">HWAGSAFALNLFKSWLASAILAGILAFTTAGGLGQAASLLDRDAGLALCLSSLVGIVVGDTAWLASIRRPLIGARRVLLVDSLKPFIAAAAGGFVFREEASVWSLASMALAVAGVLMVSLEREGPRKEAWGQSGRRRLLGYVLALLTVALDVVGAVLTKGFGTGLSPWASRRPLRLRGALPRGDCGCWRRGARGARRVASARCVRHRRGHRRGGGEHLAPRGGTRAAVVPAASAERAQLAALGGGGRVHDGAVSRAEQPGAADPAGRGSLATRGGPGCGNEVRFTWGGPR</sequence>
<accession>A0ABN9S3R7</accession>
<feature type="non-terminal residue" evidence="3">
    <location>
        <position position="290"/>
    </location>
</feature>
<dbReference type="SUPFAM" id="SSF103481">
    <property type="entry name" value="Multidrug resistance efflux transporter EmrE"/>
    <property type="match status" value="1"/>
</dbReference>
<comment type="caution">
    <text evidence="3">The sequence shown here is derived from an EMBL/GenBank/DDBJ whole genome shotgun (WGS) entry which is preliminary data.</text>
</comment>
<proteinExistence type="predicted"/>
<gene>
    <name evidence="3" type="ORF">PCOR1329_LOCUS25831</name>
</gene>
<keyword evidence="4" id="KW-1185">Reference proteome</keyword>
<keyword evidence="2" id="KW-0472">Membrane</keyword>
<feature type="transmembrane region" description="Helical" evidence="2">
    <location>
        <begin position="12"/>
        <end position="33"/>
    </location>
</feature>
<protein>
    <recommendedName>
        <fullName evidence="5">EamA domain-containing protein</fullName>
    </recommendedName>
</protein>
<dbReference type="Proteomes" id="UP001189429">
    <property type="component" value="Unassembled WGS sequence"/>
</dbReference>
<organism evidence="3 4">
    <name type="scientific">Prorocentrum cordatum</name>
    <dbReference type="NCBI Taxonomy" id="2364126"/>
    <lineage>
        <taxon>Eukaryota</taxon>
        <taxon>Sar</taxon>
        <taxon>Alveolata</taxon>
        <taxon>Dinophyceae</taxon>
        <taxon>Prorocentrales</taxon>
        <taxon>Prorocentraceae</taxon>
        <taxon>Prorocentrum</taxon>
    </lineage>
</organism>
<evidence type="ECO:0000256" key="1">
    <source>
        <dbReference type="SAM" id="MobiDB-lite"/>
    </source>
</evidence>
<dbReference type="InterPro" id="IPR037185">
    <property type="entry name" value="EmrE-like"/>
</dbReference>
<dbReference type="EMBL" id="CAUYUJ010009080">
    <property type="protein sequence ID" value="CAK0825788.1"/>
    <property type="molecule type" value="Genomic_DNA"/>
</dbReference>
<feature type="transmembrane region" description="Helical" evidence="2">
    <location>
        <begin position="45"/>
        <end position="65"/>
    </location>
</feature>
<name>A0ABN9S3R7_9DINO</name>
<reference evidence="3" key="1">
    <citation type="submission" date="2023-10" db="EMBL/GenBank/DDBJ databases">
        <authorList>
            <person name="Chen Y."/>
            <person name="Shah S."/>
            <person name="Dougan E. K."/>
            <person name="Thang M."/>
            <person name="Chan C."/>
        </authorList>
    </citation>
    <scope>NUCLEOTIDE SEQUENCE [LARGE SCALE GENOMIC DNA]</scope>
</reference>
<evidence type="ECO:0000313" key="4">
    <source>
        <dbReference type="Proteomes" id="UP001189429"/>
    </source>
</evidence>
<feature type="region of interest" description="Disordered" evidence="1">
    <location>
        <begin position="246"/>
        <end position="290"/>
    </location>
</feature>
<evidence type="ECO:0008006" key="5">
    <source>
        <dbReference type="Google" id="ProtNLM"/>
    </source>
</evidence>
<evidence type="ECO:0000256" key="2">
    <source>
        <dbReference type="SAM" id="Phobius"/>
    </source>
</evidence>
<feature type="transmembrane region" description="Helical" evidence="2">
    <location>
        <begin position="138"/>
        <end position="157"/>
    </location>
</feature>